<gene>
    <name evidence="1" type="ORF">CFK39_03420</name>
</gene>
<dbReference type="AlphaFoldDB" id="A0A220UAB8"/>
<evidence type="ECO:0000313" key="2">
    <source>
        <dbReference type="Proteomes" id="UP000198398"/>
    </source>
</evidence>
<organism evidence="1 2">
    <name type="scientific">Brachybacterium avium</name>
    <dbReference type="NCBI Taxonomy" id="2017485"/>
    <lineage>
        <taxon>Bacteria</taxon>
        <taxon>Bacillati</taxon>
        <taxon>Actinomycetota</taxon>
        <taxon>Actinomycetes</taxon>
        <taxon>Micrococcales</taxon>
        <taxon>Dermabacteraceae</taxon>
        <taxon>Brachybacterium</taxon>
    </lineage>
</organism>
<protein>
    <submittedName>
        <fullName evidence="1">Uncharacterized protein</fullName>
    </submittedName>
</protein>
<sequence>MIDNGDREHVAASRRLRRIRRTGASLASVVLALSLGACDAIPGLPGSEAETSSPAVGEPMDPAAVAAAESMPVDPSWLCRPGDGAPPVESTAGGTLTPRTVRADGNVLEVTGPFHLEPDHHYRGFAPVGVLVPADPENRGVPAPGFDGELGVAGAPVPPIVVRERVEVSGDGPAPSAVTARLTLGTCDDSPLPDGQFLLRLSGGGLDGPGRGEADAGWSADGDVLVDVVGGAVEVVPGAVSAPSGEVPVDLSPLQCGARLAPLGEGDELAVQVADPTTRVSTRVPEDELGVAVSARVTVTSPDLGTRALLQGVVLTHPGTGTVVAGARNTPRIALQWIDQDGVTRTARAWTTREACGPPALRPGEYRAHAFAVTVDEDSVTRLVLSDPWSVEVVDEQPQE</sequence>
<name>A0A220UAB8_9MICO</name>
<dbReference type="Proteomes" id="UP000198398">
    <property type="component" value="Chromosome"/>
</dbReference>
<dbReference type="EMBL" id="CP022316">
    <property type="protein sequence ID" value="ASK65030.1"/>
    <property type="molecule type" value="Genomic_DNA"/>
</dbReference>
<evidence type="ECO:0000313" key="1">
    <source>
        <dbReference type="EMBL" id="ASK65030.1"/>
    </source>
</evidence>
<accession>A0A220UAB8</accession>
<proteinExistence type="predicted"/>
<reference evidence="2" key="1">
    <citation type="submission" date="2017-07" db="EMBL/GenBank/DDBJ databases">
        <title>Brachybacterium sp. VR2415.</title>
        <authorList>
            <person name="Tak E.J."/>
            <person name="Bae J.-W."/>
        </authorList>
    </citation>
    <scope>NUCLEOTIDE SEQUENCE [LARGE SCALE GENOMIC DNA]</scope>
    <source>
        <strain evidence="2">VR2415</strain>
    </source>
</reference>
<keyword evidence="2" id="KW-1185">Reference proteome</keyword>
<dbReference type="KEGG" id="brv:CFK39_03420"/>